<dbReference type="PROSITE" id="PS51257">
    <property type="entry name" value="PROKAR_LIPOPROTEIN"/>
    <property type="match status" value="1"/>
</dbReference>
<dbReference type="InterPro" id="IPR025326">
    <property type="entry name" value="DUF4232"/>
</dbReference>
<evidence type="ECO:0000256" key="2">
    <source>
        <dbReference type="SAM" id="SignalP"/>
    </source>
</evidence>
<evidence type="ECO:0000259" key="3">
    <source>
        <dbReference type="Pfam" id="PF14016"/>
    </source>
</evidence>
<gene>
    <name evidence="4" type="ORF">A8926_0660</name>
</gene>
<keyword evidence="5" id="KW-1185">Reference proteome</keyword>
<feature type="compositionally biased region" description="Polar residues" evidence="1">
    <location>
        <begin position="73"/>
        <end position="96"/>
    </location>
</feature>
<dbReference type="EMBL" id="PJNB01000001">
    <property type="protein sequence ID" value="PKW13151.1"/>
    <property type="molecule type" value="Genomic_DNA"/>
</dbReference>
<keyword evidence="2" id="KW-0732">Signal</keyword>
<protein>
    <submittedName>
        <fullName evidence="4">Uncharacterized protein DUF4232</fullName>
    </submittedName>
</protein>
<feature type="signal peptide" evidence="2">
    <location>
        <begin position="1"/>
        <end position="30"/>
    </location>
</feature>
<proteinExistence type="predicted"/>
<feature type="chain" id="PRO_5038458826" evidence="2">
    <location>
        <begin position="31"/>
        <end position="246"/>
    </location>
</feature>
<organism evidence="4 5">
    <name type="scientific">Saccharopolyspora spinosa</name>
    <dbReference type="NCBI Taxonomy" id="60894"/>
    <lineage>
        <taxon>Bacteria</taxon>
        <taxon>Bacillati</taxon>
        <taxon>Actinomycetota</taxon>
        <taxon>Actinomycetes</taxon>
        <taxon>Pseudonocardiales</taxon>
        <taxon>Pseudonocardiaceae</taxon>
        <taxon>Saccharopolyspora</taxon>
    </lineage>
</organism>
<evidence type="ECO:0000313" key="4">
    <source>
        <dbReference type="EMBL" id="PKW13151.1"/>
    </source>
</evidence>
<evidence type="ECO:0000256" key="1">
    <source>
        <dbReference type="SAM" id="MobiDB-lite"/>
    </source>
</evidence>
<reference evidence="4" key="1">
    <citation type="submission" date="2017-12" db="EMBL/GenBank/DDBJ databases">
        <title>Sequencing the genomes of 1000 Actinobacteria strains.</title>
        <authorList>
            <person name="Klenk H.-P."/>
        </authorList>
    </citation>
    <scope>NUCLEOTIDE SEQUENCE [LARGE SCALE GENOMIC DNA]</scope>
    <source>
        <strain evidence="4">DSM 44228</strain>
    </source>
</reference>
<dbReference type="AlphaFoldDB" id="A0A2N3XR90"/>
<dbReference type="Pfam" id="PF14016">
    <property type="entry name" value="DUF4232"/>
    <property type="match status" value="1"/>
</dbReference>
<dbReference type="Proteomes" id="UP000233786">
    <property type="component" value="Unassembled WGS sequence"/>
</dbReference>
<accession>A0A2N3XR90</accession>
<evidence type="ECO:0000313" key="5">
    <source>
        <dbReference type="Proteomes" id="UP000233786"/>
    </source>
</evidence>
<feature type="compositionally biased region" description="Polar residues" evidence="1">
    <location>
        <begin position="51"/>
        <end position="61"/>
    </location>
</feature>
<comment type="caution">
    <text evidence="4">The sequence shown here is derived from an EMBL/GenBank/DDBJ whole genome shotgun (WGS) entry which is preliminary data.</text>
</comment>
<dbReference type="RefSeq" id="WP_010312564.1">
    <property type="nucleotide sequence ID" value="NZ_CP061007.1"/>
</dbReference>
<name>A0A2N3XR90_SACSN</name>
<feature type="compositionally biased region" description="Basic and acidic residues" evidence="1">
    <location>
        <begin position="62"/>
        <end position="72"/>
    </location>
</feature>
<feature type="region of interest" description="Disordered" evidence="1">
    <location>
        <begin position="37"/>
        <end position="96"/>
    </location>
</feature>
<dbReference type="OrthoDB" id="3297425at2"/>
<feature type="domain" description="DUF4232" evidence="3">
    <location>
        <begin position="97"/>
        <end position="215"/>
    </location>
</feature>
<sequence>MLVNRTRTLGAIAGLLGGALLLAGCGQPAAAPAAQDGATQAAGVAPGRSPIQASGSTSTHSDQQHTDGDDSRQTASTDANQKSTSTNVARQPTGTECSAKDFKVDLNVQPSQPGVLLMAVSNTSQKVCKLNGWADVAPVDMSGAPHTNVPVQKVKIPGGPTEFSLDPGETGFAGVRVERGDKADPDTVVATGFNVTLPGTGGPVNANIIGTDGTQTGNGSLYAEFPVKAMKIGTLQPVSQGVTVFD</sequence>